<reference evidence="1" key="1">
    <citation type="submission" date="2018-06" db="EMBL/GenBank/DDBJ databases">
        <authorList>
            <person name="Ashton P.M."/>
            <person name="Dallman T."/>
            <person name="Nair S."/>
            <person name="De Pinna E."/>
            <person name="Peters T."/>
            <person name="Grant K."/>
        </authorList>
    </citation>
    <scope>NUCLEOTIDE SEQUENCE</scope>
    <source>
        <strain evidence="1">527491</strain>
    </source>
</reference>
<protein>
    <submittedName>
        <fullName evidence="1">Uncharacterized protein</fullName>
    </submittedName>
</protein>
<gene>
    <name evidence="1" type="ORF">DPC26_19765</name>
</gene>
<name>A0A3U4YF05_SALET</name>
<comment type="caution">
    <text evidence="1">The sequence shown here is derived from an EMBL/GenBank/DDBJ whole genome shotgun (WGS) entry which is preliminary data.</text>
</comment>
<dbReference type="EMBL" id="AAIVFG010000033">
    <property type="protein sequence ID" value="ECI4617833.1"/>
    <property type="molecule type" value="Genomic_DNA"/>
</dbReference>
<proteinExistence type="predicted"/>
<accession>A0A3U4YF05</accession>
<sequence length="101" mass="11780">MMVMDELLQRIRRKYPGLLYRRPSESNIIATGKLAKKLIDNYGKEKGYFSIDLDLLALHYKVERDALAFSLFIRGCLFHKIEDAFMVGLTSNAIKDHNHEY</sequence>
<dbReference type="AlphaFoldDB" id="A0A3U4YF05"/>
<evidence type="ECO:0000313" key="1">
    <source>
        <dbReference type="EMBL" id="ECI4617833.1"/>
    </source>
</evidence>
<organism evidence="1">
    <name type="scientific">Salmonella enterica I</name>
    <dbReference type="NCBI Taxonomy" id="59201"/>
    <lineage>
        <taxon>Bacteria</taxon>
        <taxon>Pseudomonadati</taxon>
        <taxon>Pseudomonadota</taxon>
        <taxon>Gammaproteobacteria</taxon>
        <taxon>Enterobacterales</taxon>
        <taxon>Enterobacteriaceae</taxon>
        <taxon>Salmonella</taxon>
    </lineage>
</organism>